<keyword evidence="5" id="KW-0813">Transport</keyword>
<dbReference type="PANTHER" id="PTHR12653">
    <property type="entry name" value="NADH-UBIQUINONE OXIDOREDUCTASE 13 KD-B SUBUNIT"/>
    <property type="match status" value="1"/>
</dbReference>
<keyword evidence="10" id="KW-0472">Membrane</keyword>
<dbReference type="GO" id="GO:0022904">
    <property type="term" value="P:respiratory electron transport chain"/>
    <property type="evidence" value="ECO:0007669"/>
    <property type="project" value="InterPro"/>
</dbReference>
<reference evidence="11" key="1">
    <citation type="submission" date="2023-10" db="EMBL/GenBank/DDBJ databases">
        <title>Genome assemblies of two species of porcelain crab, Petrolisthes cinctipes and Petrolisthes manimaculis (Anomura: Porcellanidae).</title>
        <authorList>
            <person name="Angst P."/>
        </authorList>
    </citation>
    <scope>NUCLEOTIDE SEQUENCE</scope>
    <source>
        <strain evidence="11">PB745_01</strain>
        <tissue evidence="11">Gill</tissue>
    </source>
</reference>
<accession>A0AAE1C0K6</accession>
<comment type="function">
    <text evidence="1">Accessory subunit of the mitochondrial membrane respiratory chain NADH dehydrogenase (Complex I), that is believed not to be involved in catalysis. Complex I functions in the transfer of electrons from NADH to the respiratory chain. The immediate electron acceptor for the enzyme is believed to be ubiquinone.</text>
</comment>
<evidence type="ECO:0008006" key="14">
    <source>
        <dbReference type="Google" id="ProtNLM"/>
    </source>
</evidence>
<protein>
    <recommendedName>
        <fullName evidence="14">NADH dehydrogenase [ubiquinone] 1 alpha subcomplex subunit 5</fullName>
    </recommendedName>
</protein>
<evidence type="ECO:0000256" key="7">
    <source>
        <dbReference type="ARBA" id="ARBA00022792"/>
    </source>
</evidence>
<organism evidence="11 13">
    <name type="scientific">Petrolisthes cinctipes</name>
    <name type="common">Flat porcelain crab</name>
    <dbReference type="NCBI Taxonomy" id="88211"/>
    <lineage>
        <taxon>Eukaryota</taxon>
        <taxon>Metazoa</taxon>
        <taxon>Ecdysozoa</taxon>
        <taxon>Arthropoda</taxon>
        <taxon>Crustacea</taxon>
        <taxon>Multicrustacea</taxon>
        <taxon>Malacostraca</taxon>
        <taxon>Eumalacostraca</taxon>
        <taxon>Eucarida</taxon>
        <taxon>Decapoda</taxon>
        <taxon>Pleocyemata</taxon>
        <taxon>Anomura</taxon>
        <taxon>Galatheoidea</taxon>
        <taxon>Porcellanidae</taxon>
        <taxon>Petrolisthes</taxon>
    </lineage>
</organism>
<evidence type="ECO:0000256" key="6">
    <source>
        <dbReference type="ARBA" id="ARBA00022660"/>
    </source>
</evidence>
<comment type="subunit">
    <text evidence="4">Complex I is composed of 45 different subunits.</text>
</comment>
<evidence type="ECO:0000256" key="1">
    <source>
        <dbReference type="ARBA" id="ARBA00003195"/>
    </source>
</evidence>
<evidence type="ECO:0000313" key="12">
    <source>
        <dbReference type="EMBL" id="KAK3869233.1"/>
    </source>
</evidence>
<keyword evidence="7" id="KW-0999">Mitochondrion inner membrane</keyword>
<evidence type="ECO:0000256" key="2">
    <source>
        <dbReference type="ARBA" id="ARBA00004443"/>
    </source>
</evidence>
<evidence type="ECO:0000256" key="5">
    <source>
        <dbReference type="ARBA" id="ARBA00022448"/>
    </source>
</evidence>
<comment type="subcellular location">
    <subcellularLocation>
        <location evidence="2">Mitochondrion inner membrane</location>
        <topology evidence="2">Peripheral membrane protein</topology>
        <orientation evidence="2">Matrix side</orientation>
    </subcellularLocation>
</comment>
<keyword evidence="6" id="KW-0679">Respiratory chain</keyword>
<name>A0AAE1C0K6_PETCI</name>
<evidence type="ECO:0000256" key="8">
    <source>
        <dbReference type="ARBA" id="ARBA00022982"/>
    </source>
</evidence>
<dbReference type="InterPro" id="IPR006806">
    <property type="entry name" value="NDUFA5"/>
</dbReference>
<evidence type="ECO:0000256" key="10">
    <source>
        <dbReference type="ARBA" id="ARBA00023136"/>
    </source>
</evidence>
<dbReference type="Pfam" id="PF04716">
    <property type="entry name" value="ETC_C1_NDUFA5"/>
    <property type="match status" value="1"/>
</dbReference>
<dbReference type="Proteomes" id="UP001286313">
    <property type="component" value="Unassembled WGS sequence"/>
</dbReference>
<sequence>MAARKATTGLTGLAVATNPHHTLGVLYSKILRCLHKMPPDAAYRKYTEQIVTERHNLVKTETDVTKLEQVMNAGQVEEVIQQAENELSLARKMLEWRAWEPLVQEPPSEQWRWPL</sequence>
<keyword evidence="13" id="KW-1185">Reference proteome</keyword>
<evidence type="ECO:0000256" key="4">
    <source>
        <dbReference type="ARBA" id="ARBA00011533"/>
    </source>
</evidence>
<keyword evidence="8" id="KW-0249">Electron transport</keyword>
<dbReference type="GO" id="GO:0005743">
    <property type="term" value="C:mitochondrial inner membrane"/>
    <property type="evidence" value="ECO:0007669"/>
    <property type="project" value="UniProtKB-SubCell"/>
</dbReference>
<comment type="caution">
    <text evidence="11">The sequence shown here is derived from an EMBL/GenBank/DDBJ whole genome shotgun (WGS) entry which is preliminary data.</text>
</comment>
<dbReference type="EMBL" id="JAWQEG010005216">
    <property type="protein sequence ID" value="KAK3858789.1"/>
    <property type="molecule type" value="Genomic_DNA"/>
</dbReference>
<evidence type="ECO:0000256" key="9">
    <source>
        <dbReference type="ARBA" id="ARBA00023128"/>
    </source>
</evidence>
<dbReference type="PANTHER" id="PTHR12653:SF0">
    <property type="entry name" value="NADH DEHYDROGENASE [UBIQUINONE] 1 ALPHA SUBCOMPLEX SUBUNIT 5"/>
    <property type="match status" value="1"/>
</dbReference>
<comment type="similarity">
    <text evidence="3">Belongs to the complex I NDUFA5 subunit family.</text>
</comment>
<keyword evidence="9" id="KW-0496">Mitochondrion</keyword>
<evidence type="ECO:0000256" key="3">
    <source>
        <dbReference type="ARBA" id="ARBA00010261"/>
    </source>
</evidence>
<dbReference type="AlphaFoldDB" id="A0AAE1C0K6"/>
<gene>
    <name evidence="12" type="ORF">Pcinc_025444</name>
    <name evidence="11" type="ORF">Pcinc_035051</name>
</gene>
<evidence type="ECO:0000313" key="11">
    <source>
        <dbReference type="EMBL" id="KAK3858789.1"/>
    </source>
</evidence>
<evidence type="ECO:0000313" key="13">
    <source>
        <dbReference type="Proteomes" id="UP001286313"/>
    </source>
</evidence>
<dbReference type="EMBL" id="JAWQEG010002864">
    <property type="protein sequence ID" value="KAK3869233.1"/>
    <property type="molecule type" value="Genomic_DNA"/>
</dbReference>
<proteinExistence type="inferred from homology"/>